<dbReference type="Pfam" id="PF13439">
    <property type="entry name" value="Glyco_transf_4"/>
    <property type="match status" value="1"/>
</dbReference>
<sequence length="371" mass="42587">MRLVFTVTNDLRYDQRMMRICRSLSAAGHQVTLVGRLRRKSPSLPETSYQQVRLRCWFDRGKLFYLDYNLRLFIWLLSHTFDIYTAIDLDTILPNLAVARLKGKKIHYDAHEYFSEVPEVVDRPTIQRIWEAVARFAIPRVDAAYTVGPALAQIFQARYGIPFQVIRNVPISTPAHQHTSTSAHQHISTSTHQHIILYQGVLNQGRGLEIAIAAMQKIDGAELWLAGEGDLSTALRQLATDLHLEHKVKFLGYLAPEELRAVTKQATIGLNLLENRGLSYYYSLANKAFDYVQAEVPSIQMKFPEYIALQEEHRVFYLLSQLEVDALVEAIQRLLLDDELYLALQEGCRKAAKEWCWEKEATTLLGLYPLK</sequence>
<dbReference type="AlphaFoldDB" id="F4KUZ7"/>
<evidence type="ECO:0000259" key="1">
    <source>
        <dbReference type="Pfam" id="PF13439"/>
    </source>
</evidence>
<dbReference type="SUPFAM" id="SSF53756">
    <property type="entry name" value="UDP-Glycosyltransferase/glycogen phosphorylase"/>
    <property type="match status" value="1"/>
</dbReference>
<evidence type="ECO:0000313" key="3">
    <source>
        <dbReference type="Proteomes" id="UP000008461"/>
    </source>
</evidence>
<dbReference type="HOGENOM" id="CLU_009583_36_3_10"/>
<dbReference type="InterPro" id="IPR028098">
    <property type="entry name" value="Glyco_trans_4-like_N"/>
</dbReference>
<gene>
    <name evidence="2" type="ordered locus">Halhy_0261</name>
</gene>
<organism evidence="2 3">
    <name type="scientific">Haliscomenobacter hydrossis (strain ATCC 27775 / DSM 1100 / LMG 10767 / O)</name>
    <dbReference type="NCBI Taxonomy" id="760192"/>
    <lineage>
        <taxon>Bacteria</taxon>
        <taxon>Pseudomonadati</taxon>
        <taxon>Bacteroidota</taxon>
        <taxon>Saprospiria</taxon>
        <taxon>Saprospirales</taxon>
        <taxon>Haliscomenobacteraceae</taxon>
        <taxon>Haliscomenobacter</taxon>
    </lineage>
</organism>
<accession>F4KUZ7</accession>
<dbReference type="eggNOG" id="COG0438">
    <property type="taxonomic scope" value="Bacteria"/>
</dbReference>
<keyword evidence="2" id="KW-0808">Transferase</keyword>
<dbReference type="RefSeq" id="WP_013762737.1">
    <property type="nucleotide sequence ID" value="NC_015510.1"/>
</dbReference>
<dbReference type="STRING" id="760192.Halhy_0261"/>
<keyword evidence="3" id="KW-1185">Reference proteome</keyword>
<reference evidence="2 3" key="1">
    <citation type="journal article" date="2011" name="Stand. Genomic Sci.">
        <title>Complete genome sequence of Haliscomenobacter hydrossis type strain (O).</title>
        <authorList>
            <consortium name="US DOE Joint Genome Institute (JGI-PGF)"/>
            <person name="Daligault H."/>
            <person name="Lapidus A."/>
            <person name="Zeytun A."/>
            <person name="Nolan M."/>
            <person name="Lucas S."/>
            <person name="Del Rio T.G."/>
            <person name="Tice H."/>
            <person name="Cheng J.F."/>
            <person name="Tapia R."/>
            <person name="Han C."/>
            <person name="Goodwin L."/>
            <person name="Pitluck S."/>
            <person name="Liolios K."/>
            <person name="Pagani I."/>
            <person name="Ivanova N."/>
            <person name="Huntemann M."/>
            <person name="Mavromatis K."/>
            <person name="Mikhailova N."/>
            <person name="Pati A."/>
            <person name="Chen A."/>
            <person name="Palaniappan K."/>
            <person name="Land M."/>
            <person name="Hauser L."/>
            <person name="Brambilla E.M."/>
            <person name="Rohde M."/>
            <person name="Verbarg S."/>
            <person name="Goker M."/>
            <person name="Bristow J."/>
            <person name="Eisen J.A."/>
            <person name="Markowitz V."/>
            <person name="Hugenholtz P."/>
            <person name="Kyrpides N.C."/>
            <person name="Klenk H.P."/>
            <person name="Woyke T."/>
        </authorList>
    </citation>
    <scope>NUCLEOTIDE SEQUENCE [LARGE SCALE GENOMIC DNA]</scope>
    <source>
        <strain evidence="3">ATCC 27775 / DSM 1100 / LMG 10767 / O</strain>
    </source>
</reference>
<dbReference type="Pfam" id="PF13692">
    <property type="entry name" value="Glyco_trans_1_4"/>
    <property type="match status" value="1"/>
</dbReference>
<reference key="2">
    <citation type="submission" date="2011-04" db="EMBL/GenBank/DDBJ databases">
        <title>Complete sequence of chromosome of Haliscomenobacter hydrossis DSM 1100.</title>
        <authorList>
            <consortium name="US DOE Joint Genome Institute (JGI-PGF)"/>
            <person name="Lucas S."/>
            <person name="Han J."/>
            <person name="Lapidus A."/>
            <person name="Bruce D."/>
            <person name="Goodwin L."/>
            <person name="Pitluck S."/>
            <person name="Peters L."/>
            <person name="Kyrpides N."/>
            <person name="Mavromatis K."/>
            <person name="Ivanova N."/>
            <person name="Ovchinnikova G."/>
            <person name="Pagani I."/>
            <person name="Daligault H."/>
            <person name="Detter J.C."/>
            <person name="Han C."/>
            <person name="Land M."/>
            <person name="Hauser L."/>
            <person name="Markowitz V."/>
            <person name="Cheng J.-F."/>
            <person name="Hugenholtz P."/>
            <person name="Woyke T."/>
            <person name="Wu D."/>
            <person name="Verbarg S."/>
            <person name="Frueling A."/>
            <person name="Brambilla E."/>
            <person name="Klenk H.-P."/>
            <person name="Eisen J.A."/>
        </authorList>
    </citation>
    <scope>NUCLEOTIDE SEQUENCE</scope>
    <source>
        <strain>DSM 1100</strain>
    </source>
</reference>
<dbReference type="Proteomes" id="UP000008461">
    <property type="component" value="Chromosome"/>
</dbReference>
<protein>
    <submittedName>
        <fullName evidence="2">Glycosyl transferase group 1</fullName>
    </submittedName>
</protein>
<dbReference type="PANTHER" id="PTHR12526">
    <property type="entry name" value="GLYCOSYLTRANSFERASE"/>
    <property type="match status" value="1"/>
</dbReference>
<dbReference type="Gene3D" id="3.40.50.2000">
    <property type="entry name" value="Glycogen Phosphorylase B"/>
    <property type="match status" value="2"/>
</dbReference>
<dbReference type="GO" id="GO:0016757">
    <property type="term" value="F:glycosyltransferase activity"/>
    <property type="evidence" value="ECO:0007669"/>
    <property type="project" value="UniProtKB-ARBA"/>
</dbReference>
<dbReference type="PANTHER" id="PTHR12526:SF630">
    <property type="entry name" value="GLYCOSYLTRANSFERASE"/>
    <property type="match status" value="1"/>
</dbReference>
<dbReference type="KEGG" id="hhy:Halhy_0261"/>
<dbReference type="EMBL" id="CP002691">
    <property type="protein sequence ID" value="AEE48173.1"/>
    <property type="molecule type" value="Genomic_DNA"/>
</dbReference>
<name>F4KUZ7_HALH1</name>
<feature type="domain" description="Glycosyltransferase subfamily 4-like N-terminal" evidence="1">
    <location>
        <begin position="17"/>
        <end position="168"/>
    </location>
</feature>
<proteinExistence type="predicted"/>
<evidence type="ECO:0000313" key="2">
    <source>
        <dbReference type="EMBL" id="AEE48173.1"/>
    </source>
</evidence>